<comment type="caution">
    <text evidence="6">The sequence shown here is derived from an EMBL/GenBank/DDBJ whole genome shotgun (WGS) entry which is preliminary data.</text>
</comment>
<dbReference type="OrthoDB" id="447510at2759"/>
<dbReference type="EC" id="2.3.1.108" evidence="3"/>
<dbReference type="InterPro" id="IPR007965">
    <property type="entry name" value="GNAT_ATAT"/>
</dbReference>
<evidence type="ECO:0000256" key="1">
    <source>
        <dbReference type="ARBA" id="ARBA00022679"/>
    </source>
</evidence>
<sequence length="244" mass="27248">MWHLQATKQTLAECNVPELTGLPDGISRWTGDSIGELRQRIRTGGVEPGMEDLDKKLCCTIDILGACSQRAQEVNVALTSVARLRENKSFRLYLLTKNHRGVGILKMGVKKLFVTHPVTRSLVEVDPLCVLDFYVDENYQRHGCGKALYAHMLEAEGIRRPETLAIDRPSPKMLGFMKKYYGLSAFSPQVNNFVVFDRFFDGTSVTERGRLIRAASPSPQNENAPPSSSAIPKRNQISKNGEPE</sequence>
<name>A0A0N0P2K7_LEPSE</name>
<dbReference type="PANTHER" id="PTHR12327:SF0">
    <property type="entry name" value="ALPHA-TUBULIN N-ACETYLTRANSFERASE 1"/>
    <property type="match status" value="1"/>
</dbReference>
<dbReference type="Pfam" id="PF05301">
    <property type="entry name" value="Acetyltransf_16"/>
    <property type="match status" value="1"/>
</dbReference>
<dbReference type="EMBL" id="LJSK01000446">
    <property type="protein sequence ID" value="KPI83066.1"/>
    <property type="molecule type" value="Genomic_DNA"/>
</dbReference>
<dbReference type="CDD" id="cd04301">
    <property type="entry name" value="NAT_SF"/>
    <property type="match status" value="1"/>
</dbReference>
<dbReference type="FunFam" id="3.40.630.30:FF:000166">
    <property type="entry name" value="Alpha-tubulin N-acetyltransferase"/>
    <property type="match status" value="1"/>
</dbReference>
<dbReference type="PROSITE" id="PS51730">
    <property type="entry name" value="GNAT_ATAT"/>
    <property type="match status" value="1"/>
</dbReference>
<dbReference type="InterPro" id="IPR038746">
    <property type="entry name" value="Atat"/>
</dbReference>
<feature type="domain" description="N-acetyltransferase" evidence="5">
    <location>
        <begin position="20"/>
        <end position="200"/>
    </location>
</feature>
<dbReference type="SUPFAM" id="SSF55729">
    <property type="entry name" value="Acyl-CoA N-acyltransferases (Nat)"/>
    <property type="match status" value="1"/>
</dbReference>
<evidence type="ECO:0000313" key="7">
    <source>
        <dbReference type="Proteomes" id="UP000038009"/>
    </source>
</evidence>
<proteinExistence type="inferred from homology"/>
<reference evidence="6 7" key="1">
    <citation type="journal article" date="2015" name="PLoS Pathog.">
        <title>Leptomonas seymouri: Adaptations to the Dixenous Life Cycle Analyzed by Genome Sequencing, Transcriptome Profiling and Co-infection with Leishmania donovani.</title>
        <authorList>
            <person name="Kraeva N."/>
            <person name="Butenko A."/>
            <person name="Hlavacova J."/>
            <person name="Kostygov A."/>
            <person name="Myskova J."/>
            <person name="Grybchuk D."/>
            <person name="Lestinova T."/>
            <person name="Votypka J."/>
            <person name="Volf P."/>
            <person name="Opperdoes F."/>
            <person name="Flegontov P."/>
            <person name="Lukes J."/>
            <person name="Yurchenko V."/>
        </authorList>
    </citation>
    <scope>NUCLEOTIDE SEQUENCE [LARGE SCALE GENOMIC DNA]</scope>
    <source>
        <strain evidence="6 7">ATCC 30220</strain>
    </source>
</reference>
<evidence type="ECO:0000256" key="3">
    <source>
        <dbReference type="HAMAP-Rule" id="MF_03130"/>
    </source>
</evidence>
<feature type="region of interest" description="Disordered" evidence="4">
    <location>
        <begin position="213"/>
        <end position="244"/>
    </location>
</feature>
<accession>A0A0N0P2K7</accession>
<evidence type="ECO:0000256" key="4">
    <source>
        <dbReference type="SAM" id="MobiDB-lite"/>
    </source>
</evidence>
<gene>
    <name evidence="6" type="ORF">ABL78_7908</name>
</gene>
<comment type="function">
    <text evidence="3">Specifically acetylates 'Lys-40' in alpha-tubulin on the lumenal side of microtubules. Promotes microtubule destabilization and accelerates microtubule dynamics; this activity may be independent of acetylation activity. Acetylates alpha-tubulin with a slow enzymatic rate, due to a catalytic site that is not optimized for acetyl transfer. Enters the microtubule through each end and diffuses quickly throughout the lumen of microtubules. Acetylates only long/old microtubules because of its slow acetylation rate since it does not have time to act on dynamically unstable microtubules before the enzyme is released.</text>
</comment>
<evidence type="ECO:0000256" key="2">
    <source>
        <dbReference type="ARBA" id="ARBA00023315"/>
    </source>
</evidence>
<dbReference type="VEuPathDB" id="TriTrypDB:Lsey_0446_0020"/>
<dbReference type="GO" id="GO:0019799">
    <property type="term" value="F:tubulin N-acetyltransferase activity"/>
    <property type="evidence" value="ECO:0007669"/>
    <property type="project" value="UniProtKB-UniRule"/>
</dbReference>
<protein>
    <recommendedName>
        <fullName evidence="3">Alpha-tubulin N-acetyltransferase</fullName>
        <shortName evidence="3">Alpha-TAT</shortName>
        <shortName evidence="3">TAT</shortName>
        <ecNumber evidence="3">2.3.1.108</ecNumber>
    </recommendedName>
    <alternativeName>
        <fullName evidence="3">Acetyltransferase mec-17 homolog</fullName>
    </alternativeName>
</protein>
<evidence type="ECO:0000313" key="6">
    <source>
        <dbReference type="EMBL" id="KPI83066.1"/>
    </source>
</evidence>
<dbReference type="GO" id="GO:0070507">
    <property type="term" value="P:regulation of microtubule cytoskeleton organization"/>
    <property type="evidence" value="ECO:0007669"/>
    <property type="project" value="UniProtKB-UniRule"/>
</dbReference>
<dbReference type="Proteomes" id="UP000038009">
    <property type="component" value="Unassembled WGS sequence"/>
</dbReference>
<keyword evidence="7" id="KW-1185">Reference proteome</keyword>
<comment type="similarity">
    <text evidence="3">Belongs to the acetyltransferase ATAT1 family.</text>
</comment>
<dbReference type="PANTHER" id="PTHR12327">
    <property type="entry name" value="ALPHA-TUBULIN N-ACETYLTRANSFERASE 1"/>
    <property type="match status" value="1"/>
</dbReference>
<keyword evidence="1 3" id="KW-0808">Transferase</keyword>
<dbReference type="GO" id="GO:0005874">
    <property type="term" value="C:microtubule"/>
    <property type="evidence" value="ECO:0007669"/>
    <property type="project" value="InterPro"/>
</dbReference>
<feature type="compositionally biased region" description="Polar residues" evidence="4">
    <location>
        <begin position="217"/>
        <end position="244"/>
    </location>
</feature>
<dbReference type="HAMAP" id="MF_03130">
    <property type="entry name" value="mec17"/>
    <property type="match status" value="1"/>
</dbReference>
<dbReference type="Gene3D" id="3.40.630.30">
    <property type="match status" value="1"/>
</dbReference>
<organism evidence="6 7">
    <name type="scientific">Leptomonas seymouri</name>
    <dbReference type="NCBI Taxonomy" id="5684"/>
    <lineage>
        <taxon>Eukaryota</taxon>
        <taxon>Discoba</taxon>
        <taxon>Euglenozoa</taxon>
        <taxon>Kinetoplastea</taxon>
        <taxon>Metakinetoplastina</taxon>
        <taxon>Trypanosomatida</taxon>
        <taxon>Trypanosomatidae</taxon>
        <taxon>Leishmaniinae</taxon>
        <taxon>Leptomonas</taxon>
    </lineage>
</organism>
<dbReference type="OMA" id="LCCTIDI"/>
<evidence type="ECO:0000259" key="5">
    <source>
        <dbReference type="PROSITE" id="PS51730"/>
    </source>
</evidence>
<feature type="binding site" evidence="3">
    <location>
        <begin position="170"/>
        <end position="179"/>
    </location>
    <ligand>
        <name>acetyl-CoA</name>
        <dbReference type="ChEBI" id="CHEBI:57288"/>
    </ligand>
</feature>
<feature type="site" description="Crucial for catalytic activity" evidence="3">
    <location>
        <position position="72"/>
    </location>
</feature>
<feature type="binding site" evidence="3">
    <location>
        <begin position="133"/>
        <end position="146"/>
    </location>
    <ligand>
        <name>acetyl-CoA</name>
        <dbReference type="ChEBI" id="CHEBI:57288"/>
    </ligand>
</feature>
<keyword evidence="2 3" id="KW-0012">Acyltransferase</keyword>
<dbReference type="InterPro" id="IPR016181">
    <property type="entry name" value="Acyl_CoA_acyltransferase"/>
</dbReference>
<dbReference type="AlphaFoldDB" id="A0A0N0P2K7"/>
<comment type="catalytic activity">
    <reaction evidence="3">
        <text>L-lysyl-[alpha-tubulin] + acetyl-CoA = N(6)-acetyl-L-lysyl-[alpha-tubulin] + CoA + H(+)</text>
        <dbReference type="Rhea" id="RHEA:15277"/>
        <dbReference type="Rhea" id="RHEA-COMP:11278"/>
        <dbReference type="Rhea" id="RHEA-COMP:11279"/>
        <dbReference type="ChEBI" id="CHEBI:15378"/>
        <dbReference type="ChEBI" id="CHEBI:29969"/>
        <dbReference type="ChEBI" id="CHEBI:57287"/>
        <dbReference type="ChEBI" id="CHEBI:57288"/>
        <dbReference type="ChEBI" id="CHEBI:61930"/>
        <dbReference type="EC" id="2.3.1.108"/>
    </reaction>
</comment>